<proteinExistence type="predicted"/>
<sequence length="72" mass="8630">MAQWRSTAEFRVIKLSGWKKERRIIIVRRRRPENEIPMLEKGIKERQQTLALIEEPENIKAYEYSVLVTSSE</sequence>
<accession>A0ABY6H0N2</accession>
<reference evidence="1" key="1">
    <citation type="submission" date="2022-10" db="EMBL/GenBank/DDBJ databases">
        <title>Completed Genome Sequence of two octocoral isolated bacterium, Endozoicomonas euniceicola EF212T and Endozoicomonas gorgoniicola PS125T.</title>
        <authorList>
            <person name="Chiou Y.-J."/>
            <person name="Chen Y.-H."/>
        </authorList>
    </citation>
    <scope>NUCLEOTIDE SEQUENCE</scope>
    <source>
        <strain evidence="1">EF212</strain>
    </source>
</reference>
<evidence type="ECO:0000313" key="1">
    <source>
        <dbReference type="EMBL" id="UYM18610.1"/>
    </source>
</evidence>
<keyword evidence="2" id="KW-1185">Reference proteome</keyword>
<gene>
    <name evidence="1" type="ORF">NX720_12145</name>
</gene>
<name>A0ABY6H0N2_9GAMM</name>
<protein>
    <submittedName>
        <fullName evidence="1">Uncharacterized protein</fullName>
    </submittedName>
</protein>
<dbReference type="EMBL" id="CP103300">
    <property type="protein sequence ID" value="UYM18610.1"/>
    <property type="molecule type" value="Genomic_DNA"/>
</dbReference>
<dbReference type="RefSeq" id="WP_262601366.1">
    <property type="nucleotide sequence ID" value="NZ_CP103300.1"/>
</dbReference>
<dbReference type="Proteomes" id="UP001163255">
    <property type="component" value="Chromosome"/>
</dbReference>
<organism evidence="1 2">
    <name type="scientific">Endozoicomonas euniceicola</name>
    <dbReference type="NCBI Taxonomy" id="1234143"/>
    <lineage>
        <taxon>Bacteria</taxon>
        <taxon>Pseudomonadati</taxon>
        <taxon>Pseudomonadota</taxon>
        <taxon>Gammaproteobacteria</taxon>
        <taxon>Oceanospirillales</taxon>
        <taxon>Endozoicomonadaceae</taxon>
        <taxon>Endozoicomonas</taxon>
    </lineage>
</organism>
<evidence type="ECO:0000313" key="2">
    <source>
        <dbReference type="Proteomes" id="UP001163255"/>
    </source>
</evidence>